<comment type="similarity">
    <text evidence="1">Belongs to the tubulin--tyrosine ligase family.</text>
</comment>
<proteinExistence type="inferred from homology"/>
<dbReference type="InterPro" id="IPR004344">
    <property type="entry name" value="TTL/TTLL_fam"/>
</dbReference>
<dbReference type="InterPro" id="IPR013815">
    <property type="entry name" value="ATP_grasp_subdomain_1"/>
</dbReference>
<name>A0ABN9X6K5_9DINO</name>
<dbReference type="EMBL" id="CAUYUJ010019804">
    <property type="protein sequence ID" value="CAK0893765.1"/>
    <property type="molecule type" value="Genomic_DNA"/>
</dbReference>
<dbReference type="PANTHER" id="PTHR12241:SF39">
    <property type="entry name" value="TUBULIN POLYGLUTAMYLASE TTLL9-RELATED"/>
    <property type="match status" value="1"/>
</dbReference>
<evidence type="ECO:0000256" key="3">
    <source>
        <dbReference type="ARBA" id="ARBA00022741"/>
    </source>
</evidence>
<keyword evidence="2" id="KW-0436">Ligase</keyword>
<feature type="region of interest" description="Disordered" evidence="6">
    <location>
        <begin position="494"/>
        <end position="538"/>
    </location>
</feature>
<dbReference type="PANTHER" id="PTHR12241">
    <property type="entry name" value="TUBULIN POLYGLUTAMYLASE"/>
    <property type="match status" value="1"/>
</dbReference>
<feature type="region of interest" description="Disordered" evidence="6">
    <location>
        <begin position="238"/>
        <end position="261"/>
    </location>
</feature>
<dbReference type="Proteomes" id="UP001189429">
    <property type="component" value="Unassembled WGS sequence"/>
</dbReference>
<feature type="compositionally biased region" description="Pro residues" evidence="6">
    <location>
        <begin position="506"/>
        <end position="517"/>
    </location>
</feature>
<dbReference type="PROSITE" id="PS51221">
    <property type="entry name" value="TTL"/>
    <property type="match status" value="1"/>
</dbReference>
<keyword evidence="3" id="KW-0547">Nucleotide-binding</keyword>
<evidence type="ECO:0000256" key="5">
    <source>
        <dbReference type="ARBA" id="ARBA00030445"/>
    </source>
</evidence>
<evidence type="ECO:0000256" key="4">
    <source>
        <dbReference type="ARBA" id="ARBA00022840"/>
    </source>
</evidence>
<dbReference type="Gene3D" id="3.30.1490.20">
    <property type="entry name" value="ATP-grasp fold, A domain"/>
    <property type="match status" value="1"/>
</dbReference>
<reference evidence="7" key="1">
    <citation type="submission" date="2023-10" db="EMBL/GenBank/DDBJ databases">
        <authorList>
            <person name="Chen Y."/>
            <person name="Shah S."/>
            <person name="Dougan E. K."/>
            <person name="Thang M."/>
            <person name="Chan C."/>
        </authorList>
    </citation>
    <scope>NUCLEOTIDE SEQUENCE [LARGE SCALE GENOMIC DNA]</scope>
</reference>
<organism evidence="7 8">
    <name type="scientific">Prorocentrum cordatum</name>
    <dbReference type="NCBI Taxonomy" id="2364126"/>
    <lineage>
        <taxon>Eukaryota</taxon>
        <taxon>Sar</taxon>
        <taxon>Alveolata</taxon>
        <taxon>Dinophyceae</taxon>
        <taxon>Prorocentrales</taxon>
        <taxon>Prorocentraceae</taxon>
        <taxon>Prorocentrum</taxon>
    </lineage>
</organism>
<dbReference type="Gene3D" id="3.30.470.20">
    <property type="entry name" value="ATP-grasp fold, B domain"/>
    <property type="match status" value="1"/>
</dbReference>
<evidence type="ECO:0000313" key="8">
    <source>
        <dbReference type="Proteomes" id="UP001189429"/>
    </source>
</evidence>
<sequence>PKLAPQREPIPQRAPGRRAPPPPRQPAPGDAAEAAAAWRSQRRARRGGRAVVAASAKVWIAGRSWMSDLLRKHIGSRREFPPWKNVKFRCSFHNTVYDVLKARGFKESDSEQDWDVFWCDKEWIHEVFDHIHLQPHQRVNHFRNHYELTRKDLLVKNIKKAERQARRDGNLEEAASYYACSPTTFVLPQEYSMFVEEFKKQQSAGAIWIMKPVGKSQGKGIFLFDKLSQISGWRQKPEWMRRDEDAGKRGGGDKDEDEKGQAEPYVVQRYISNPLLIGGKKFDLRLYVLVTSYAPLSVWMYRSGFARFSHARFSMADLSDAQVHLTNVAVQKHNEHYDEKRGGKWDLHNLKLHLMSLEDPEKVNELFYGIQDIVLYSLLSVQKAMIQDKHCFELYGYDVMIDSDLRPLLIEVNASPSLSANTPTDYDMKFALLDDTLTILDFEKYLVGTETQVGGFDLLYRNGARLGPPPRASFKSYLGCHNDREQQLRRMAIAYGAEQERRRPGAQPPPPAPPPPGALRRERSGGAQGAARRANTGR</sequence>
<dbReference type="Pfam" id="PF03133">
    <property type="entry name" value="TTL"/>
    <property type="match status" value="1"/>
</dbReference>
<accession>A0ABN9X6K5</accession>
<comment type="caution">
    <text evidence="7">The sequence shown here is derived from an EMBL/GenBank/DDBJ whole genome shotgun (WGS) entry which is preliminary data.</text>
</comment>
<evidence type="ECO:0000256" key="6">
    <source>
        <dbReference type="SAM" id="MobiDB-lite"/>
    </source>
</evidence>
<keyword evidence="8" id="KW-1185">Reference proteome</keyword>
<keyword evidence="4" id="KW-0067">ATP-binding</keyword>
<evidence type="ECO:0000313" key="7">
    <source>
        <dbReference type="EMBL" id="CAK0893765.1"/>
    </source>
</evidence>
<gene>
    <name evidence="7" type="ORF">PCOR1329_LOCUS73012</name>
</gene>
<feature type="compositionally biased region" description="Low complexity" evidence="6">
    <location>
        <begin position="529"/>
        <end position="538"/>
    </location>
</feature>
<evidence type="ECO:0000256" key="2">
    <source>
        <dbReference type="ARBA" id="ARBA00022598"/>
    </source>
</evidence>
<protein>
    <recommendedName>
        <fullName evidence="5">Tubulin--tyrosine ligase-like protein 9</fullName>
    </recommendedName>
</protein>
<dbReference type="SUPFAM" id="SSF56059">
    <property type="entry name" value="Glutathione synthetase ATP-binding domain-like"/>
    <property type="match status" value="1"/>
</dbReference>
<feature type="region of interest" description="Disordered" evidence="6">
    <location>
        <begin position="1"/>
        <end position="34"/>
    </location>
</feature>
<feature type="non-terminal residue" evidence="7">
    <location>
        <position position="1"/>
    </location>
</feature>
<evidence type="ECO:0000256" key="1">
    <source>
        <dbReference type="ARBA" id="ARBA00006820"/>
    </source>
</evidence>